<feature type="compositionally biased region" description="Basic residues" evidence="7">
    <location>
        <begin position="115"/>
        <end position="124"/>
    </location>
</feature>
<comment type="subcellular location">
    <subcellularLocation>
        <location evidence="1">Endoplasmic reticulum membrane</location>
        <topology evidence="1">Single-pass membrane protein</topology>
    </subcellularLocation>
</comment>
<dbReference type="GO" id="GO:0007018">
    <property type="term" value="P:microtubule-based movement"/>
    <property type="evidence" value="ECO:0007669"/>
    <property type="project" value="InterPro"/>
</dbReference>
<keyword evidence="2 8" id="KW-0812">Transmembrane</keyword>
<evidence type="ECO:0000256" key="1">
    <source>
        <dbReference type="ARBA" id="ARBA00004389"/>
    </source>
</evidence>
<keyword evidence="5 8" id="KW-0472">Membrane</keyword>
<feature type="compositionally biased region" description="Basic and acidic residues" evidence="7">
    <location>
        <begin position="47"/>
        <end position="56"/>
    </location>
</feature>
<dbReference type="GO" id="GO:0005789">
    <property type="term" value="C:endoplasmic reticulum membrane"/>
    <property type="evidence" value="ECO:0007669"/>
    <property type="project" value="UniProtKB-SubCell"/>
</dbReference>
<feature type="coiled-coil region" evidence="6">
    <location>
        <begin position="1117"/>
        <end position="1305"/>
    </location>
</feature>
<evidence type="ECO:0000313" key="11">
    <source>
        <dbReference type="Proteomes" id="UP000611277"/>
    </source>
</evidence>
<gene>
    <name evidence="10" type="primary">Ktn1</name>
    <name evidence="10" type="ORF">CERFAM_R10258</name>
</gene>
<organism evidence="10 11">
    <name type="scientific">Certhia familiaris</name>
    <name type="common">Eurasian treecreeper</name>
    <dbReference type="NCBI Taxonomy" id="73333"/>
    <lineage>
        <taxon>Eukaryota</taxon>
        <taxon>Metazoa</taxon>
        <taxon>Chordata</taxon>
        <taxon>Craniata</taxon>
        <taxon>Vertebrata</taxon>
        <taxon>Euteleostomi</taxon>
        <taxon>Archelosauria</taxon>
        <taxon>Archosauria</taxon>
        <taxon>Dinosauria</taxon>
        <taxon>Saurischia</taxon>
        <taxon>Theropoda</taxon>
        <taxon>Coelurosauria</taxon>
        <taxon>Aves</taxon>
        <taxon>Neognathae</taxon>
        <taxon>Neoaves</taxon>
        <taxon>Telluraves</taxon>
        <taxon>Australaves</taxon>
        <taxon>Passeriformes</taxon>
        <taxon>Certhiidae</taxon>
        <taxon>Certhiinae</taxon>
        <taxon>Certhia</taxon>
    </lineage>
</organism>
<keyword evidence="6" id="KW-0175">Coiled coil</keyword>
<feature type="region of interest" description="Disordered" evidence="7">
    <location>
        <begin position="47"/>
        <end position="218"/>
    </location>
</feature>
<name>A0A851SE55_CERFA</name>
<dbReference type="GO" id="GO:0015031">
    <property type="term" value="P:protein transport"/>
    <property type="evidence" value="ECO:0007669"/>
    <property type="project" value="InterPro"/>
</dbReference>
<keyword evidence="3" id="KW-0256">Endoplasmic reticulum</keyword>
<evidence type="ECO:0000256" key="4">
    <source>
        <dbReference type="ARBA" id="ARBA00022989"/>
    </source>
</evidence>
<reference evidence="10" key="1">
    <citation type="submission" date="2019-09" db="EMBL/GenBank/DDBJ databases">
        <title>Bird 10,000 Genomes (B10K) Project - Family phase.</title>
        <authorList>
            <person name="Zhang G."/>
        </authorList>
    </citation>
    <scope>NUCLEOTIDE SEQUENCE</scope>
    <source>
        <strain evidence="10">OUT-0039</strain>
        <tissue evidence="10">Muscle</tissue>
    </source>
</reference>
<protein>
    <submittedName>
        <fullName evidence="10">KTN1 protein</fullName>
    </submittedName>
</protein>
<dbReference type="InterPro" id="IPR007794">
    <property type="entry name" value="Rib_rcpt_KP"/>
</dbReference>
<feature type="compositionally biased region" description="Basic and acidic residues" evidence="7">
    <location>
        <begin position="174"/>
        <end position="183"/>
    </location>
</feature>
<feature type="coiled-coil region" evidence="6">
    <location>
        <begin position="399"/>
        <end position="726"/>
    </location>
</feature>
<evidence type="ECO:0000256" key="6">
    <source>
        <dbReference type="SAM" id="Coils"/>
    </source>
</evidence>
<dbReference type="PANTHER" id="PTHR18864">
    <property type="entry name" value="KINECTIN"/>
    <property type="match status" value="1"/>
</dbReference>
<feature type="transmembrane region" description="Helical" evidence="8">
    <location>
        <begin position="7"/>
        <end position="29"/>
    </location>
</feature>
<evidence type="ECO:0000256" key="3">
    <source>
        <dbReference type="ARBA" id="ARBA00022824"/>
    </source>
</evidence>
<dbReference type="GO" id="GO:0019894">
    <property type="term" value="F:kinesin binding"/>
    <property type="evidence" value="ECO:0007669"/>
    <property type="project" value="InterPro"/>
</dbReference>
<feature type="compositionally biased region" description="Basic residues" evidence="7">
    <location>
        <begin position="163"/>
        <end position="173"/>
    </location>
</feature>
<feature type="compositionally biased region" description="Basic and acidic residues" evidence="7">
    <location>
        <begin position="73"/>
        <end position="86"/>
    </location>
</feature>
<feature type="coiled-coil region" evidence="6">
    <location>
        <begin position="760"/>
        <end position="1087"/>
    </location>
</feature>
<evidence type="ECO:0000256" key="5">
    <source>
        <dbReference type="ARBA" id="ARBA00023136"/>
    </source>
</evidence>
<dbReference type="EMBL" id="WBNC01002021">
    <property type="protein sequence ID" value="NXD01774.1"/>
    <property type="molecule type" value="Genomic_DNA"/>
</dbReference>
<evidence type="ECO:0000256" key="7">
    <source>
        <dbReference type="SAM" id="MobiDB-lite"/>
    </source>
</evidence>
<proteinExistence type="predicted"/>
<comment type="caution">
    <text evidence="10">The sequence shown here is derived from an EMBL/GenBank/DDBJ whole genome shotgun (WGS) entry which is preliminary data.</text>
</comment>
<feature type="compositionally biased region" description="Basic and acidic residues" evidence="7">
    <location>
        <begin position="125"/>
        <end position="137"/>
    </location>
</feature>
<dbReference type="PANTHER" id="PTHR18864:SF1">
    <property type="entry name" value="KINECTIN"/>
    <property type="match status" value="1"/>
</dbReference>
<evidence type="ECO:0000313" key="10">
    <source>
        <dbReference type="EMBL" id="NXD01774.1"/>
    </source>
</evidence>
<feature type="domain" description="Ribosome receptor lysine/proline rich" evidence="9">
    <location>
        <begin position="29"/>
        <end position="141"/>
    </location>
</feature>
<evidence type="ECO:0000256" key="2">
    <source>
        <dbReference type="ARBA" id="ARBA00022692"/>
    </source>
</evidence>
<feature type="coiled-coil region" evidence="6">
    <location>
        <begin position="335"/>
        <end position="369"/>
    </location>
</feature>
<feature type="non-terminal residue" evidence="10">
    <location>
        <position position="1"/>
    </location>
</feature>
<dbReference type="Proteomes" id="UP000611277">
    <property type="component" value="Unassembled WGS sequence"/>
</dbReference>
<keyword evidence="4 8" id="KW-1133">Transmembrane helix</keyword>
<evidence type="ECO:0000256" key="8">
    <source>
        <dbReference type="SAM" id="Phobius"/>
    </source>
</evidence>
<accession>A0A851SE55</accession>
<sequence length="1359" mass="155505">MEFYESTYFIILIPSVVITVIFLFFWLFMKETLYDEVLAKQKRDLKFPPTKADKKKTEKKKNKKKEAQNGNIHESDSESAPRDFKLSDALSTDEEHVAVTAVPAGGTEASAGVRERKKKEKKHKANQDDHVTKDSESSKSSGKKVDPVPVTKQPTPPSEPTAAKKKPGQKKQKNGMDDQDSKTDSVVSPAKKQEPVLLHQEIKQENVSGKKKVSAKKQKVDNVLVDEPLIQATTYIPLMDKSDSGTLEKREPVEVVKHNVNEGIQKSSGKKLKNETDKENAEVKFKDFVASMKNMIFSEDEARCVVEVLKEKSGAIHDFLQKASKAETAAALHQLQDKEKMLSAMKEEAAVAKEQCKQLSQELVAEKERNGLLTAKMRERINALEKEHGTFQSKIHVSYQESQQMKIKFQQLREQMEAEISHLKQENGILRDAVSTSTNQMESKQSAELNKLRQDYARLMNELGEKSSKLQQEELQKKNAEQAVAQLKVQQQEAERRWEEIQAYLRKRTAEHEAAQQVQNKLVAKDNEIQSLHSKLTDTMVSKQQLEQRMLQLLEAEQKRATEEDSMQMQVQELIEQNDALNAQLQKFHSQMAAQTSASVLAEELQKVVAEKDKQIKQMEDSLGNEHANLTSKEEELKVLQNMNLSLKSEVQKLQALTNEQAAAAHELERMQKSIHIKDDKIRTLEDQLREELTQISNTKEEFKVLKDQNATLQAEVQKLQTLLSEQVQPVSTLFFLNFHSCFFSMRERDDKIKTVEELLEAGLIQVATKEEELKALRTENSSLRNELQSLQNQQSDQVVSFQSLVDELQKVIREKDGKIKSVEELLQAEILKVANKEKTVQALTQEIEALKEEVGNSQLEMEKQVTITSQVKELQTLLKGKEKQVKTMEALLEEKEKEIVKKGECLQGQKDTIAQLTNKVQELEQQNLQQLQQVQPTEWILKGEEEQMKKLKAMVEEKEREIANQVKQLQDVQKENESFKAQIQELKQENCKQVQLPIAVLLSEVKSGVAGKEKEIASLQSELASQRNAFEQQRKKNNDLREKNWEAMEALASTEKLLQDKVNKTAKEKQQHLEAAEVETRQLLQKLFPKVSLPSNMSHSEWICGFEKMAKEYLREASGSEDVKAMEQKLKEAEEMHILLQLECEKYKSVLAETEGILQRLQRSVEEEESKWKIKVEESQKELKQVHSVVTSLQHEVERLKEENKEVETLKKEREHLESELEKAEIERSTYVSEVRELKDLLTELQKKLDDSYSEAVRQNEELNLLKTQLNETLSKLKVDQNEREKVAGDLPKAQESLAALEREIGKVFGDANVIENSDVCTDSELSDKRRNVAVNLTQDVGHLKKLLVSISQMLSKG</sequence>
<evidence type="ECO:0000259" key="9">
    <source>
        <dbReference type="Pfam" id="PF05104"/>
    </source>
</evidence>
<dbReference type="Pfam" id="PF05104">
    <property type="entry name" value="Rib_recp_KP_reg"/>
    <property type="match status" value="1"/>
</dbReference>
<dbReference type="InterPro" id="IPR024854">
    <property type="entry name" value="Kinectin"/>
</dbReference>
<feature type="non-terminal residue" evidence="10">
    <location>
        <position position="1359"/>
    </location>
</feature>
<keyword evidence="11" id="KW-1185">Reference proteome</keyword>